<feature type="compositionally biased region" description="Low complexity" evidence="10">
    <location>
        <begin position="832"/>
        <end position="853"/>
    </location>
</feature>
<comment type="function">
    <text evidence="1">ATP-binding RNA helicase involved in the biogenesis of 60S ribosomal subunits and is required for the normal formation of 25S and 5.8S rRNAs.</text>
</comment>
<evidence type="ECO:0000256" key="10">
    <source>
        <dbReference type="SAM" id="MobiDB-lite"/>
    </source>
</evidence>
<evidence type="ECO:0000259" key="12">
    <source>
        <dbReference type="PROSITE" id="PS51194"/>
    </source>
</evidence>
<evidence type="ECO:0000313" key="14">
    <source>
        <dbReference type="EMBL" id="KAK0432839.1"/>
    </source>
</evidence>
<dbReference type="PROSITE" id="PS51192">
    <property type="entry name" value="HELICASE_ATP_BIND_1"/>
    <property type="match status" value="1"/>
</dbReference>
<evidence type="ECO:0000313" key="15">
    <source>
        <dbReference type="Proteomes" id="UP001175226"/>
    </source>
</evidence>
<dbReference type="SMART" id="SM00487">
    <property type="entry name" value="DEXDc"/>
    <property type="match status" value="1"/>
</dbReference>
<dbReference type="GO" id="GO:0003724">
    <property type="term" value="F:RNA helicase activity"/>
    <property type="evidence" value="ECO:0007669"/>
    <property type="project" value="UniProtKB-EC"/>
</dbReference>
<feature type="region of interest" description="Disordered" evidence="10">
    <location>
        <begin position="326"/>
        <end position="411"/>
    </location>
</feature>
<feature type="domain" description="SCA7" evidence="13">
    <location>
        <begin position="729"/>
        <end position="795"/>
    </location>
</feature>
<feature type="compositionally biased region" description="Acidic residues" evidence="10">
    <location>
        <begin position="333"/>
        <end position="354"/>
    </location>
</feature>
<dbReference type="EC" id="3.6.4.13" evidence="2"/>
<dbReference type="GO" id="GO:0005524">
    <property type="term" value="F:ATP binding"/>
    <property type="evidence" value="ECO:0007669"/>
    <property type="project" value="UniProtKB-KW"/>
</dbReference>
<dbReference type="InterPro" id="IPR027417">
    <property type="entry name" value="P-loop_NTPase"/>
</dbReference>
<dbReference type="Gene3D" id="3.40.50.300">
    <property type="entry name" value="P-loop containing nucleotide triphosphate hydrolases"/>
    <property type="match status" value="2"/>
</dbReference>
<keyword evidence="3" id="KW-0547">Nucleotide-binding</keyword>
<keyword evidence="4 14" id="KW-0378">Hydrolase</keyword>
<dbReference type="PANTHER" id="PTHR47959:SF21">
    <property type="entry name" value="DEAD-BOX HELICASE 56"/>
    <property type="match status" value="1"/>
</dbReference>
<dbReference type="InterPro" id="IPR011545">
    <property type="entry name" value="DEAD/DEAH_box_helicase_dom"/>
</dbReference>
<evidence type="ECO:0000256" key="3">
    <source>
        <dbReference type="ARBA" id="ARBA00022741"/>
    </source>
</evidence>
<evidence type="ECO:0000256" key="9">
    <source>
        <dbReference type="ARBA" id="ARBA00047984"/>
    </source>
</evidence>
<evidence type="ECO:0000259" key="11">
    <source>
        <dbReference type="PROSITE" id="PS51192"/>
    </source>
</evidence>
<feature type="region of interest" description="Disordered" evidence="10">
    <location>
        <begin position="693"/>
        <end position="732"/>
    </location>
</feature>
<dbReference type="SUPFAM" id="SSF52540">
    <property type="entry name" value="P-loop containing nucleoside triphosphate hydrolases"/>
    <property type="match status" value="2"/>
</dbReference>
<keyword evidence="5" id="KW-0347">Helicase</keyword>
<keyword evidence="7" id="KW-0694">RNA-binding</keyword>
<accession>A0AA39IZR2</accession>
<evidence type="ECO:0000256" key="2">
    <source>
        <dbReference type="ARBA" id="ARBA00012552"/>
    </source>
</evidence>
<dbReference type="EMBL" id="JAUEPT010000088">
    <property type="protein sequence ID" value="KAK0432839.1"/>
    <property type="molecule type" value="Genomic_DNA"/>
</dbReference>
<comment type="caution">
    <text evidence="14">The sequence shown here is derived from an EMBL/GenBank/DDBJ whole genome shotgun (WGS) entry which is preliminary data.</text>
</comment>
<dbReference type="CDD" id="cd17961">
    <property type="entry name" value="DEADc_DDX56"/>
    <property type="match status" value="1"/>
</dbReference>
<feature type="domain" description="Helicase C-terminal" evidence="12">
    <location>
        <begin position="334"/>
        <end position="503"/>
    </location>
</feature>
<dbReference type="InterPro" id="IPR014001">
    <property type="entry name" value="Helicase_ATP-bd"/>
</dbReference>
<dbReference type="Proteomes" id="UP001175226">
    <property type="component" value="Unassembled WGS sequence"/>
</dbReference>
<proteinExistence type="inferred from homology"/>
<feature type="region of interest" description="Disordered" evidence="10">
    <location>
        <begin position="603"/>
        <end position="632"/>
    </location>
</feature>
<dbReference type="PROSITE" id="PS51194">
    <property type="entry name" value="HELICASE_CTER"/>
    <property type="match status" value="1"/>
</dbReference>
<feature type="region of interest" description="Disordered" evidence="10">
    <location>
        <begin position="792"/>
        <end position="853"/>
    </location>
</feature>
<dbReference type="InterPro" id="IPR013243">
    <property type="entry name" value="SCA7_dom"/>
</dbReference>
<dbReference type="CDD" id="cd18787">
    <property type="entry name" value="SF2_C_DEAD"/>
    <property type="match status" value="1"/>
</dbReference>
<feature type="compositionally biased region" description="Basic residues" evidence="10">
    <location>
        <begin position="717"/>
        <end position="732"/>
    </location>
</feature>
<organism evidence="14 15">
    <name type="scientific">Armillaria borealis</name>
    <dbReference type="NCBI Taxonomy" id="47425"/>
    <lineage>
        <taxon>Eukaryota</taxon>
        <taxon>Fungi</taxon>
        <taxon>Dikarya</taxon>
        <taxon>Basidiomycota</taxon>
        <taxon>Agaricomycotina</taxon>
        <taxon>Agaricomycetes</taxon>
        <taxon>Agaricomycetidae</taxon>
        <taxon>Agaricales</taxon>
        <taxon>Marasmiineae</taxon>
        <taxon>Physalacriaceae</taxon>
        <taxon>Armillaria</taxon>
    </lineage>
</organism>
<dbReference type="InterPro" id="IPR001650">
    <property type="entry name" value="Helicase_C-like"/>
</dbReference>
<dbReference type="Pfam" id="PF00270">
    <property type="entry name" value="DEAD"/>
    <property type="match status" value="1"/>
</dbReference>
<dbReference type="GO" id="GO:0003723">
    <property type="term" value="F:RNA binding"/>
    <property type="evidence" value="ECO:0007669"/>
    <property type="project" value="UniProtKB-KW"/>
</dbReference>
<feature type="domain" description="Helicase ATP-binding" evidence="11">
    <location>
        <begin position="44"/>
        <end position="228"/>
    </location>
</feature>
<dbReference type="PANTHER" id="PTHR47959">
    <property type="entry name" value="ATP-DEPENDENT RNA HELICASE RHLE-RELATED"/>
    <property type="match status" value="1"/>
</dbReference>
<evidence type="ECO:0000256" key="8">
    <source>
        <dbReference type="ARBA" id="ARBA00038041"/>
    </source>
</evidence>
<dbReference type="SMART" id="SM00490">
    <property type="entry name" value="HELICc"/>
    <property type="match status" value="1"/>
</dbReference>
<comment type="similarity">
    <text evidence="8">Belongs to the DEAD box helicase family. DDX56/DBP9 subfamily.</text>
</comment>
<dbReference type="AlphaFoldDB" id="A0AA39IZR2"/>
<protein>
    <recommendedName>
        <fullName evidence="2">RNA helicase</fullName>
        <ecNumber evidence="2">3.6.4.13</ecNumber>
    </recommendedName>
</protein>
<dbReference type="Pfam" id="PF00271">
    <property type="entry name" value="Helicase_C"/>
    <property type="match status" value="2"/>
</dbReference>
<keyword evidence="6" id="KW-0067">ATP-binding</keyword>
<evidence type="ECO:0000256" key="4">
    <source>
        <dbReference type="ARBA" id="ARBA00022801"/>
    </source>
</evidence>
<evidence type="ECO:0000259" key="13">
    <source>
        <dbReference type="PROSITE" id="PS51505"/>
    </source>
</evidence>
<dbReference type="GO" id="GO:0005829">
    <property type="term" value="C:cytosol"/>
    <property type="evidence" value="ECO:0007669"/>
    <property type="project" value="TreeGrafter"/>
</dbReference>
<reference evidence="14" key="1">
    <citation type="submission" date="2023-06" db="EMBL/GenBank/DDBJ databases">
        <authorList>
            <consortium name="Lawrence Berkeley National Laboratory"/>
            <person name="Ahrendt S."/>
            <person name="Sahu N."/>
            <person name="Indic B."/>
            <person name="Wong-Bajracharya J."/>
            <person name="Merenyi Z."/>
            <person name="Ke H.-M."/>
            <person name="Monk M."/>
            <person name="Kocsube S."/>
            <person name="Drula E."/>
            <person name="Lipzen A."/>
            <person name="Balint B."/>
            <person name="Henrissat B."/>
            <person name="Andreopoulos B."/>
            <person name="Martin F.M."/>
            <person name="Harder C.B."/>
            <person name="Rigling D."/>
            <person name="Ford K.L."/>
            <person name="Foster G.D."/>
            <person name="Pangilinan J."/>
            <person name="Papanicolaou A."/>
            <person name="Barry K."/>
            <person name="LaButti K."/>
            <person name="Viragh M."/>
            <person name="Koriabine M."/>
            <person name="Yan M."/>
            <person name="Riley R."/>
            <person name="Champramary S."/>
            <person name="Plett K.L."/>
            <person name="Tsai I.J."/>
            <person name="Slot J."/>
            <person name="Sipos G."/>
            <person name="Plett J."/>
            <person name="Nagy L.G."/>
            <person name="Grigoriev I.V."/>
        </authorList>
    </citation>
    <scope>NUCLEOTIDE SEQUENCE</scope>
    <source>
        <strain evidence="14">FPL87.14</strain>
    </source>
</reference>
<evidence type="ECO:0000256" key="5">
    <source>
        <dbReference type="ARBA" id="ARBA00022806"/>
    </source>
</evidence>
<dbReference type="PROSITE" id="PS51505">
    <property type="entry name" value="SCA7"/>
    <property type="match status" value="1"/>
</dbReference>
<dbReference type="Gene3D" id="6.10.140.1270">
    <property type="match status" value="1"/>
</dbReference>
<sequence>MVESRLVDAKATFSAFSHLLDARLLRALADMGFARPTLIQTKAIPLALESKDILARAQTGSGKTAAYCIPIAQKILNAKTSLDREDASYQATRALILVPTRELAQQVAASLKEILKYCEKEIGCVNVSAGTTSHLQRTLLSDKPDIVVATPTRALALLQSKTLFLTALESLVIDEADLILSYGHDETVRQIFSGMYLPKVFQSFLMSATMTEDVELLKGLTLRNPAILRLEQGEDEAANLTQYSVKCSEVDKFLLAYVILKLRLIKGKCILFVNDVDRSYRLKLFLEQFSIKSCVLNSELPLNSRYHTVQEFNKGVYDYIIATDESGTHGADQDSEDEEEEVEEESNDENEEPEQQFTSTQRELEPPSEEPSIATGSPSSSRKRKRSSPPEPAQKSRKRKTRKDGGDREYGVTRGIDFVDVACVLNFDLPGSSRSYTHRIGRTARAGRTGMSLSFVVPQDQWGKNKVVGCLPSAKRDVVVFERIEQEQAARGSKIKDYVFDMKQVEAFRYRMEDALRSVTRTAIREARMKELKTEILNSDKLKAHFEDNPLDLEYLRHDKVLHPTRIQPHMKHVPKYLLPRVAPVNGAMEGATSTEKSVGFVGFKKNNRDGSRHRGRGRGRGGSSGRDLAAPVPPTAWLPYHTMKIFGAQPLTSTTDLGVVRCKDCEKPILRSCFSEHSVTCANIRRREAKAKADAEMKSAKKRKASLEPVDPSQPPKKKSKPATKVTKGRVKGPVDFDRQCGVINDKGLECSRSLTCKSHSMGAKRAVQGRSRPYDELLLDWQRANNPNFVEPVKRESKAEKKEKREKEKLEKKRLAEEAAAAMGIDLTKKSNNSSSKKSGKKSSGAAAGTATKLVDSKAGEIEENLDDLDSEAEVDTLINSIRVAREKGIVARPLAVPCDASSWFVQRRERARCCRELLAGALGGRELLSKGESRNRFGNDTDGINGLDSKTGLNGLFFLMLYFY</sequence>
<dbReference type="InterPro" id="IPR050079">
    <property type="entry name" value="DEAD_box_RNA_helicase"/>
</dbReference>
<feature type="compositionally biased region" description="Basic and acidic residues" evidence="10">
    <location>
        <begin position="794"/>
        <end position="819"/>
    </location>
</feature>
<comment type="catalytic activity">
    <reaction evidence="9">
        <text>ATP + H2O = ADP + phosphate + H(+)</text>
        <dbReference type="Rhea" id="RHEA:13065"/>
        <dbReference type="ChEBI" id="CHEBI:15377"/>
        <dbReference type="ChEBI" id="CHEBI:15378"/>
        <dbReference type="ChEBI" id="CHEBI:30616"/>
        <dbReference type="ChEBI" id="CHEBI:43474"/>
        <dbReference type="ChEBI" id="CHEBI:456216"/>
        <dbReference type="EC" id="3.6.4.13"/>
    </reaction>
</comment>
<evidence type="ECO:0000256" key="7">
    <source>
        <dbReference type="ARBA" id="ARBA00022884"/>
    </source>
</evidence>
<name>A0AA39IZR2_9AGAR</name>
<keyword evidence="15" id="KW-1185">Reference proteome</keyword>
<dbReference type="Pfam" id="PF08313">
    <property type="entry name" value="SCA7"/>
    <property type="match status" value="1"/>
</dbReference>
<gene>
    <name evidence="14" type="ORF">EV421DRAFT_2023756</name>
</gene>
<dbReference type="GO" id="GO:0016787">
    <property type="term" value="F:hydrolase activity"/>
    <property type="evidence" value="ECO:0007669"/>
    <property type="project" value="UniProtKB-KW"/>
</dbReference>
<evidence type="ECO:0000256" key="1">
    <source>
        <dbReference type="ARBA" id="ARBA00003706"/>
    </source>
</evidence>
<evidence type="ECO:0000256" key="6">
    <source>
        <dbReference type="ARBA" id="ARBA00022840"/>
    </source>
</evidence>